<evidence type="ECO:0000313" key="1">
    <source>
        <dbReference type="EMBL" id="ORX94794.1"/>
    </source>
</evidence>
<dbReference type="InParanoid" id="A0A1Y1YB00"/>
<reference evidence="1 2" key="1">
    <citation type="submission" date="2016-07" db="EMBL/GenBank/DDBJ databases">
        <title>Pervasive Adenine N6-methylation of Active Genes in Fungi.</title>
        <authorList>
            <consortium name="DOE Joint Genome Institute"/>
            <person name="Mondo S.J."/>
            <person name="Dannebaum R.O."/>
            <person name="Kuo R.C."/>
            <person name="Labutti K."/>
            <person name="Haridas S."/>
            <person name="Kuo A."/>
            <person name="Salamov A."/>
            <person name="Ahrendt S.R."/>
            <person name="Lipzen A."/>
            <person name="Sullivan W."/>
            <person name="Andreopoulos W.B."/>
            <person name="Clum A."/>
            <person name="Lindquist E."/>
            <person name="Daum C."/>
            <person name="Ramamoorthy G.K."/>
            <person name="Gryganskyi A."/>
            <person name="Culley D."/>
            <person name="Magnuson J.K."/>
            <person name="James T.Y."/>
            <person name="O'Malley M.A."/>
            <person name="Stajich J.E."/>
            <person name="Spatafora J.W."/>
            <person name="Visel A."/>
            <person name="Grigoriev I.V."/>
        </authorList>
    </citation>
    <scope>NUCLEOTIDE SEQUENCE [LARGE SCALE GENOMIC DNA]</scope>
    <source>
        <strain evidence="1 2">CBS 931.73</strain>
    </source>
</reference>
<protein>
    <submittedName>
        <fullName evidence="1">Uncharacterized protein</fullName>
    </submittedName>
</protein>
<organism evidence="1 2">
    <name type="scientific">Basidiobolus meristosporus CBS 931.73</name>
    <dbReference type="NCBI Taxonomy" id="1314790"/>
    <lineage>
        <taxon>Eukaryota</taxon>
        <taxon>Fungi</taxon>
        <taxon>Fungi incertae sedis</taxon>
        <taxon>Zoopagomycota</taxon>
        <taxon>Entomophthoromycotina</taxon>
        <taxon>Basidiobolomycetes</taxon>
        <taxon>Basidiobolales</taxon>
        <taxon>Basidiobolaceae</taxon>
        <taxon>Basidiobolus</taxon>
    </lineage>
</organism>
<dbReference type="AlphaFoldDB" id="A0A1Y1YB00"/>
<gene>
    <name evidence="1" type="ORF">K493DRAFT_301835</name>
</gene>
<comment type="caution">
    <text evidence="1">The sequence shown here is derived from an EMBL/GenBank/DDBJ whole genome shotgun (WGS) entry which is preliminary data.</text>
</comment>
<accession>A0A1Y1YB00</accession>
<proteinExistence type="predicted"/>
<sequence length="164" mass="18608">MSAAMNHLLNLHKSYSDKDLIDLDAVQSYLIKKYNTLMFPRLVEKTANIPTNITSMLELRITSSRKKSADVKQPVADCLSEEEDCIIVEPNTRNSAYISFPHFEDDEEEELGVVSAGLVEPCTRRMSKCLELMFTSPNENCSKKDIGSYLSQDQHDHFPAHNSH</sequence>
<name>A0A1Y1YB00_9FUNG</name>
<keyword evidence="2" id="KW-1185">Reference proteome</keyword>
<evidence type="ECO:0000313" key="2">
    <source>
        <dbReference type="Proteomes" id="UP000193498"/>
    </source>
</evidence>
<dbReference type="Proteomes" id="UP000193498">
    <property type="component" value="Unassembled WGS sequence"/>
</dbReference>
<dbReference type="EMBL" id="MCFE01000195">
    <property type="protein sequence ID" value="ORX94794.1"/>
    <property type="molecule type" value="Genomic_DNA"/>
</dbReference>